<dbReference type="GO" id="GO:0016740">
    <property type="term" value="F:transferase activity"/>
    <property type="evidence" value="ECO:0007669"/>
    <property type="project" value="UniProtKB-KW"/>
</dbReference>
<dbReference type="InterPro" id="IPR011004">
    <property type="entry name" value="Trimer_LpxA-like_sf"/>
</dbReference>
<keyword evidence="1" id="KW-0812">Transmembrane</keyword>
<dbReference type="Gene3D" id="2.160.10.10">
    <property type="entry name" value="Hexapeptide repeat proteins"/>
    <property type="match status" value="1"/>
</dbReference>
<keyword evidence="1" id="KW-0472">Membrane</keyword>
<dbReference type="InterPro" id="IPR001451">
    <property type="entry name" value="Hexapep"/>
</dbReference>
<dbReference type="CDD" id="cd04647">
    <property type="entry name" value="LbH_MAT_like"/>
    <property type="match status" value="1"/>
</dbReference>
<dbReference type="PANTHER" id="PTHR23416">
    <property type="entry name" value="SIALIC ACID SYNTHASE-RELATED"/>
    <property type="match status" value="1"/>
</dbReference>
<keyword evidence="2" id="KW-0808">Transferase</keyword>
<proteinExistence type="predicted"/>
<sequence length="217" mass="24509">MLNIFKNIHVRICEQGIFCTFLFYVLHMMDIMYGYGIFQRRIAIKWTSRISGTKYMKIGHNFSAGEYLWLSAIDIHYSHGVLKRFAPQIIIGNNVSVEDFVHIGCVNHIEIGDNVLMGSKIYITDHNHGIYNGEIQSNPLTPPAGRSLDEHKEVVIGSNTWIGEFVTILPGVHIGEGCIIGTHSVVSHDILPYSIAVGAPARVIKQFDFKNKKWVRV</sequence>
<gene>
    <name evidence="2" type="ORF">SAMN05660742_101214</name>
</gene>
<keyword evidence="1" id="KW-1133">Transmembrane helix</keyword>
<dbReference type="Pfam" id="PF00132">
    <property type="entry name" value="Hexapep"/>
    <property type="match status" value="1"/>
</dbReference>
<dbReference type="AlphaFoldDB" id="A0A1H6TZA7"/>
<dbReference type="InterPro" id="IPR051159">
    <property type="entry name" value="Hexapeptide_acetyltransf"/>
</dbReference>
<dbReference type="EMBL" id="FNZK01000001">
    <property type="protein sequence ID" value="SEI84526.1"/>
    <property type="molecule type" value="Genomic_DNA"/>
</dbReference>
<accession>A0A1H6TZA7</accession>
<dbReference type="SUPFAM" id="SSF51161">
    <property type="entry name" value="Trimeric LpxA-like enzymes"/>
    <property type="match status" value="1"/>
</dbReference>
<dbReference type="Proteomes" id="UP000199662">
    <property type="component" value="Unassembled WGS sequence"/>
</dbReference>
<keyword evidence="3" id="KW-1185">Reference proteome</keyword>
<protein>
    <submittedName>
        <fullName evidence="2">Lipopolysaccharide O-acetyltransferase</fullName>
    </submittedName>
</protein>
<name>A0A1H6TZA7_9FIRM</name>
<evidence type="ECO:0000313" key="3">
    <source>
        <dbReference type="Proteomes" id="UP000199662"/>
    </source>
</evidence>
<reference evidence="3" key="1">
    <citation type="submission" date="2016-10" db="EMBL/GenBank/DDBJ databases">
        <authorList>
            <person name="Varghese N."/>
            <person name="Submissions S."/>
        </authorList>
    </citation>
    <scope>NUCLEOTIDE SEQUENCE [LARGE SCALE GENOMIC DNA]</scope>
    <source>
        <strain evidence="3">DSM 2179</strain>
    </source>
</reference>
<evidence type="ECO:0000313" key="2">
    <source>
        <dbReference type="EMBL" id="SEI84526.1"/>
    </source>
</evidence>
<evidence type="ECO:0000256" key="1">
    <source>
        <dbReference type="SAM" id="Phobius"/>
    </source>
</evidence>
<dbReference type="STRING" id="84035.SAMN05660742_101214"/>
<feature type="transmembrane region" description="Helical" evidence="1">
    <location>
        <begin position="15"/>
        <end position="38"/>
    </location>
</feature>
<dbReference type="PANTHER" id="PTHR23416:SF78">
    <property type="entry name" value="LIPOPOLYSACCHARIDE BIOSYNTHESIS O-ACETYL TRANSFERASE WBBJ-RELATED"/>
    <property type="match status" value="1"/>
</dbReference>
<organism evidence="2 3">
    <name type="scientific">Propionispira arboris</name>
    <dbReference type="NCBI Taxonomy" id="84035"/>
    <lineage>
        <taxon>Bacteria</taxon>
        <taxon>Bacillati</taxon>
        <taxon>Bacillota</taxon>
        <taxon>Negativicutes</taxon>
        <taxon>Selenomonadales</taxon>
        <taxon>Selenomonadaceae</taxon>
        <taxon>Propionispira</taxon>
    </lineage>
</organism>